<dbReference type="PANTHER" id="PTHR30287">
    <property type="entry name" value="MEMBRANE COMPONENT OF PREDICTED ABC SUPERFAMILY METABOLITE UPTAKE TRANSPORTER"/>
    <property type="match status" value="1"/>
</dbReference>
<dbReference type="EMBL" id="CP046620">
    <property type="protein sequence ID" value="QHQ35783.1"/>
    <property type="molecule type" value="Genomic_DNA"/>
</dbReference>
<evidence type="ECO:0000256" key="5">
    <source>
        <dbReference type="ARBA" id="ARBA00023136"/>
    </source>
</evidence>
<evidence type="ECO:0000256" key="2">
    <source>
        <dbReference type="ARBA" id="ARBA00022475"/>
    </source>
</evidence>
<feature type="transmembrane region" description="Helical" evidence="6">
    <location>
        <begin position="272"/>
        <end position="299"/>
    </location>
</feature>
<feature type="domain" description="ABC3 transporter permease C-terminal" evidence="7">
    <location>
        <begin position="679"/>
        <end position="797"/>
    </location>
</feature>
<accession>A0A6P1T2A0</accession>
<feature type="transmembrane region" description="Helical" evidence="6">
    <location>
        <begin position="723"/>
        <end position="749"/>
    </location>
</feature>
<sequence>MTRWVLAALLGHWKRRPWQALALLLGLATATALWSGVQALNAEARASYARASALLGADRFASIAVAGGAALPQVDYVALRRAGWRVSPVLEGEFSFDGRDYRLIGIDPLTLPPGTLGTDDLEEGADLVAFLAPPYRIFGGPTTVAALSGADLPSLRSVESLPEGTLVGDIGFVQGVLRREGEISRLIVMPEQKPSRLPLSEITATRLVETLPRDVPELASLTESFHMNLTAFGLLSFVVGHFIVHATIGLAFEQRRPLFRTLRALGVSRGRLLAALVVELGALALVAGFAGTAMGYVIAATLLPDVAASLQGLYGAQVAGSLSLSPLWWLAGMAISLGGAGVAAASSLWKAAHLPILAPAGAEAWHGAEKRQQRVQRGMAAVLALVALAAGLGGSLLAGFVLMGAVLMTAALLLPSLLSLVIAWFGKMAVSAEAQWFWADTRAQLGGLSLALMALLLALSVNIGVGTMVDGFRQTFLGYLDKRLASELYVYAESDEQGEALVAALEAEPEVEAILPIRNVETRYEGFPVFVYGFRDHETYRDNWPMLAAVARPWARVAEGDAVLISEQMARRFSLVPGATLVLPTPRDDWALEVAGVYPDYGNPTGQMMVAMPALLARWQDVEYRRFGVRVTATEVPALKAALVEKFALSEAQLVDQAALKAVSRRIFETTFAVTVALNALTLAVAGLALFTSLLTLATLRLPHLAPVWALGMTRRRLAGLEMVRSLALALFTAVLAIPLGLTVAWVLTHVINVKAFGWMLPVYPFPGQWARLMALALAVAALASFIPAARLARMSPADLLRLFSHER</sequence>
<dbReference type="KEGG" id="amaq:GO499_11665"/>
<dbReference type="InterPro" id="IPR003838">
    <property type="entry name" value="ABC3_permease_C"/>
</dbReference>
<keyword evidence="10" id="KW-1185">Reference proteome</keyword>
<reference evidence="9 10" key="1">
    <citation type="submission" date="2019-12" db="EMBL/GenBank/DDBJ databases">
        <title>Complete genome sequence of Algicella marina strain 9Alg 56(T) isolated from the red alga Tichocarpus crinitus.</title>
        <authorList>
            <person name="Kim S.-G."/>
            <person name="Nedashkovskaya O.I."/>
        </authorList>
    </citation>
    <scope>NUCLEOTIDE SEQUENCE [LARGE SCALE GENOMIC DNA]</scope>
    <source>
        <strain evidence="9 10">9Alg 56</strain>
    </source>
</reference>
<feature type="domain" description="ABC3 transporter permease C-terminal" evidence="7">
    <location>
        <begin position="231"/>
        <end position="355"/>
    </location>
</feature>
<evidence type="ECO:0000313" key="10">
    <source>
        <dbReference type="Proteomes" id="UP000464495"/>
    </source>
</evidence>
<proteinExistence type="predicted"/>
<feature type="transmembrane region" description="Helical" evidence="6">
    <location>
        <begin position="406"/>
        <end position="425"/>
    </location>
</feature>
<dbReference type="Pfam" id="PF02687">
    <property type="entry name" value="FtsX"/>
    <property type="match status" value="2"/>
</dbReference>
<protein>
    <submittedName>
        <fullName evidence="9">FtsX-like permease family protein</fullName>
    </submittedName>
</protein>
<keyword evidence="4 6" id="KW-1133">Transmembrane helix</keyword>
<evidence type="ECO:0000259" key="8">
    <source>
        <dbReference type="Pfam" id="PF12704"/>
    </source>
</evidence>
<keyword evidence="5 6" id="KW-0472">Membrane</keyword>
<evidence type="ECO:0000259" key="7">
    <source>
        <dbReference type="Pfam" id="PF02687"/>
    </source>
</evidence>
<name>A0A6P1T2A0_9RHOB</name>
<organism evidence="9 10">
    <name type="scientific">Algicella marina</name>
    <dbReference type="NCBI Taxonomy" id="2683284"/>
    <lineage>
        <taxon>Bacteria</taxon>
        <taxon>Pseudomonadati</taxon>
        <taxon>Pseudomonadota</taxon>
        <taxon>Alphaproteobacteria</taxon>
        <taxon>Rhodobacterales</taxon>
        <taxon>Paracoccaceae</taxon>
        <taxon>Algicella</taxon>
    </lineage>
</organism>
<evidence type="ECO:0000256" key="4">
    <source>
        <dbReference type="ARBA" id="ARBA00022989"/>
    </source>
</evidence>
<evidence type="ECO:0000256" key="1">
    <source>
        <dbReference type="ARBA" id="ARBA00004651"/>
    </source>
</evidence>
<keyword evidence="3 6" id="KW-0812">Transmembrane</keyword>
<feature type="domain" description="MacB-like periplasmic core" evidence="8">
    <location>
        <begin position="450"/>
        <end position="642"/>
    </location>
</feature>
<gene>
    <name evidence="9" type="ORF">GO499_11665</name>
</gene>
<dbReference type="Proteomes" id="UP000464495">
    <property type="component" value="Chromosome"/>
</dbReference>
<feature type="transmembrane region" description="Helical" evidence="6">
    <location>
        <begin position="327"/>
        <end position="349"/>
    </location>
</feature>
<feature type="transmembrane region" description="Helical" evidence="6">
    <location>
        <begin position="229"/>
        <end position="252"/>
    </location>
</feature>
<feature type="transmembrane region" description="Helical" evidence="6">
    <location>
        <begin position="380"/>
        <end position="400"/>
    </location>
</feature>
<dbReference type="AlphaFoldDB" id="A0A6P1T2A0"/>
<feature type="transmembrane region" description="Helical" evidence="6">
    <location>
        <begin position="769"/>
        <end position="793"/>
    </location>
</feature>
<dbReference type="InterPro" id="IPR025857">
    <property type="entry name" value="MacB_PCD"/>
</dbReference>
<dbReference type="PANTHER" id="PTHR30287:SF2">
    <property type="entry name" value="BLL1001 PROTEIN"/>
    <property type="match status" value="1"/>
</dbReference>
<dbReference type="GO" id="GO:0005886">
    <property type="term" value="C:plasma membrane"/>
    <property type="evidence" value="ECO:0007669"/>
    <property type="project" value="UniProtKB-SubCell"/>
</dbReference>
<evidence type="ECO:0000313" key="9">
    <source>
        <dbReference type="EMBL" id="QHQ35783.1"/>
    </source>
</evidence>
<evidence type="ECO:0000256" key="3">
    <source>
        <dbReference type="ARBA" id="ARBA00022692"/>
    </source>
</evidence>
<dbReference type="InterPro" id="IPR038766">
    <property type="entry name" value="Membrane_comp_ABC_pdt"/>
</dbReference>
<comment type="subcellular location">
    <subcellularLocation>
        <location evidence="1">Cell membrane</location>
        <topology evidence="1">Multi-pass membrane protein</topology>
    </subcellularLocation>
</comment>
<dbReference type="Pfam" id="PF12704">
    <property type="entry name" value="MacB_PCD"/>
    <property type="match status" value="1"/>
</dbReference>
<keyword evidence="2" id="KW-1003">Cell membrane</keyword>
<dbReference type="RefSeq" id="WP_161862342.1">
    <property type="nucleotide sequence ID" value="NZ_CP046620.1"/>
</dbReference>
<evidence type="ECO:0000256" key="6">
    <source>
        <dbReference type="SAM" id="Phobius"/>
    </source>
</evidence>
<feature type="transmembrane region" description="Helical" evidence="6">
    <location>
        <begin position="676"/>
        <end position="702"/>
    </location>
</feature>
<feature type="transmembrane region" description="Helical" evidence="6">
    <location>
        <begin position="445"/>
        <end position="465"/>
    </location>
</feature>